<reference evidence="1 2" key="1">
    <citation type="submission" date="2020-02" db="EMBL/GenBank/DDBJ databases">
        <title>Sequencing the genomes of 1000 actinobacteria strains.</title>
        <authorList>
            <person name="Klenk H.-P."/>
        </authorList>
    </citation>
    <scope>NUCLEOTIDE SEQUENCE [LARGE SCALE GENOMIC DNA]</scope>
    <source>
        <strain evidence="1 2">DSM 19609</strain>
    </source>
</reference>
<dbReference type="NCBIfam" id="TIGR01484">
    <property type="entry name" value="HAD-SF-IIB"/>
    <property type="match status" value="1"/>
</dbReference>
<sequence>MRPFDIIATDLDGTFLTDDKRVLEANARAIRTASRQGIATVFATGRPARWLGPLRELSDVHPWAIASNGAVTMELETGRVLHARPLSPDVASRVGEEVREALPEALFAVEYASQWAAETGYPPRGDEDPAHRGTLESLLDHDAVVKLLVLGPTTPTEDLADLVAPIVGDRLTVTFSYVAEAGMLELSAPGVSKALALTELLTDLGIEPGRMVAFGDMPNDLAMLELAGRGFAMSAAHDSLRRAGYEIAGDNNDAAVGRTILRLLDGASPRV</sequence>
<dbReference type="InterPro" id="IPR006379">
    <property type="entry name" value="HAD-SF_hydro_IIB"/>
</dbReference>
<evidence type="ECO:0000313" key="2">
    <source>
        <dbReference type="Proteomes" id="UP000749311"/>
    </source>
</evidence>
<gene>
    <name evidence="1" type="ORF">FB473_000840</name>
</gene>
<dbReference type="InterPro" id="IPR036412">
    <property type="entry name" value="HAD-like_sf"/>
</dbReference>
<dbReference type="PANTHER" id="PTHR10000:SF8">
    <property type="entry name" value="HAD SUPERFAMILY HYDROLASE-LIKE, TYPE 3"/>
    <property type="match status" value="1"/>
</dbReference>
<dbReference type="Gene3D" id="3.30.1240.10">
    <property type="match status" value="1"/>
</dbReference>
<dbReference type="EMBL" id="JAAMOZ010000001">
    <property type="protein sequence ID" value="NIH56195.1"/>
    <property type="molecule type" value="Genomic_DNA"/>
</dbReference>
<protein>
    <recommendedName>
        <fullName evidence="3">Hydrolase</fullName>
    </recommendedName>
</protein>
<accession>A0ABX0SCT5</accession>
<keyword evidence="2" id="KW-1185">Reference proteome</keyword>
<dbReference type="Pfam" id="PF08282">
    <property type="entry name" value="Hydrolase_3"/>
    <property type="match status" value="1"/>
</dbReference>
<dbReference type="Proteomes" id="UP000749311">
    <property type="component" value="Unassembled WGS sequence"/>
</dbReference>
<dbReference type="InterPro" id="IPR023214">
    <property type="entry name" value="HAD_sf"/>
</dbReference>
<organism evidence="1 2">
    <name type="scientific">Brooklawnia cerclae</name>
    <dbReference type="NCBI Taxonomy" id="349934"/>
    <lineage>
        <taxon>Bacteria</taxon>
        <taxon>Bacillati</taxon>
        <taxon>Actinomycetota</taxon>
        <taxon>Actinomycetes</taxon>
        <taxon>Propionibacteriales</taxon>
        <taxon>Propionibacteriaceae</taxon>
        <taxon>Brooklawnia</taxon>
    </lineage>
</organism>
<dbReference type="SUPFAM" id="SSF56784">
    <property type="entry name" value="HAD-like"/>
    <property type="match status" value="1"/>
</dbReference>
<evidence type="ECO:0008006" key="3">
    <source>
        <dbReference type="Google" id="ProtNLM"/>
    </source>
</evidence>
<dbReference type="RefSeq" id="WP_167165128.1">
    <property type="nucleotide sequence ID" value="NZ_BAAAOO010000002.1"/>
</dbReference>
<evidence type="ECO:0000313" key="1">
    <source>
        <dbReference type="EMBL" id="NIH56195.1"/>
    </source>
</evidence>
<dbReference type="Gene3D" id="3.40.50.1000">
    <property type="entry name" value="HAD superfamily/HAD-like"/>
    <property type="match status" value="1"/>
</dbReference>
<name>A0ABX0SCT5_9ACTN</name>
<comment type="caution">
    <text evidence="1">The sequence shown here is derived from an EMBL/GenBank/DDBJ whole genome shotgun (WGS) entry which is preliminary data.</text>
</comment>
<dbReference type="PANTHER" id="PTHR10000">
    <property type="entry name" value="PHOSPHOSERINE PHOSPHATASE"/>
    <property type="match status" value="1"/>
</dbReference>
<proteinExistence type="predicted"/>